<comment type="caution">
    <text evidence="1">The sequence shown here is derived from an EMBL/GenBank/DDBJ whole genome shotgun (WGS) entry which is preliminary data.</text>
</comment>
<evidence type="ECO:0000313" key="1">
    <source>
        <dbReference type="EMBL" id="KJV64275.1"/>
    </source>
</evidence>
<gene>
    <name evidence="1" type="ORF">APHMUC_0160</name>
</gene>
<dbReference type="PROSITE" id="PS51257">
    <property type="entry name" value="PROKAR_LIPOPROTEIN"/>
    <property type="match status" value="1"/>
</dbReference>
<dbReference type="EMBL" id="LANV01000001">
    <property type="protein sequence ID" value="KJV64275.1"/>
    <property type="molecule type" value="Genomic_DNA"/>
</dbReference>
<reference evidence="1 2" key="1">
    <citation type="submission" date="2015-02" db="EMBL/GenBank/DDBJ databases">
        <title>Genome Sequencing of Rickettsiales.</title>
        <authorList>
            <person name="Daugherty S.C."/>
            <person name="Su Q."/>
            <person name="Abolude K."/>
            <person name="Beier-Sexton M."/>
            <person name="Carlyon J.A."/>
            <person name="Carter R."/>
            <person name="Day N.P."/>
            <person name="Dumler S.J."/>
            <person name="Dyachenko V."/>
            <person name="Godinez A."/>
            <person name="Kurtti T.J."/>
            <person name="Lichay M."/>
            <person name="Mullins K.E."/>
            <person name="Ott S."/>
            <person name="Pappas-Brown V."/>
            <person name="Paris D.H."/>
            <person name="Patel P."/>
            <person name="Richards A.L."/>
            <person name="Sadzewicz L."/>
            <person name="Sears K."/>
            <person name="Seidman D."/>
            <person name="Sengamalay N."/>
            <person name="Stenos J."/>
            <person name="Tallon L.J."/>
            <person name="Vincent G."/>
            <person name="Fraser C.M."/>
            <person name="Munderloh U."/>
            <person name="Dunning-Hotopp J.C."/>
        </authorList>
    </citation>
    <scope>NUCLEOTIDE SEQUENCE [LARGE SCALE GENOMIC DNA]</scope>
    <source>
        <strain evidence="1 2">ApMUC09</strain>
    </source>
</reference>
<accession>A0A0F3N8A4</accession>
<proteinExistence type="predicted"/>
<sequence length="56" mass="6207">MKASSSLQQHLVVQGFISCGVPSVCKLVFFHEQRDMEDCSALSLAYLVVNLCRKSC</sequence>
<organism evidence="1 2">
    <name type="scientific">Anaplasma phagocytophilum str. ApMUC09</name>
    <dbReference type="NCBI Taxonomy" id="1359152"/>
    <lineage>
        <taxon>Bacteria</taxon>
        <taxon>Pseudomonadati</taxon>
        <taxon>Pseudomonadota</taxon>
        <taxon>Alphaproteobacteria</taxon>
        <taxon>Rickettsiales</taxon>
        <taxon>Anaplasmataceae</taxon>
        <taxon>Anaplasma</taxon>
        <taxon>phagocytophilum group</taxon>
    </lineage>
</organism>
<name>A0A0F3N8A4_ANAPH</name>
<dbReference type="Proteomes" id="UP000033441">
    <property type="component" value="Unassembled WGS sequence"/>
</dbReference>
<dbReference type="AlphaFoldDB" id="A0A0F3N8A4"/>
<dbReference type="PATRIC" id="fig|1359152.3.peg.165"/>
<evidence type="ECO:0000313" key="2">
    <source>
        <dbReference type="Proteomes" id="UP000033441"/>
    </source>
</evidence>
<keyword evidence="1" id="KW-0449">Lipoprotein</keyword>
<protein>
    <submittedName>
        <fullName evidence="1">Putative lipoprotein</fullName>
    </submittedName>
</protein>